<keyword evidence="1" id="KW-0472">Membrane</keyword>
<proteinExistence type="predicted"/>
<feature type="transmembrane region" description="Helical" evidence="1">
    <location>
        <begin position="70"/>
        <end position="90"/>
    </location>
</feature>
<keyword evidence="1" id="KW-0812">Transmembrane</keyword>
<dbReference type="Proteomes" id="UP000662814">
    <property type="component" value="Chromosome"/>
</dbReference>
<dbReference type="EMBL" id="CP061169">
    <property type="protein sequence ID" value="QPZ38669.1"/>
    <property type="molecule type" value="Genomic_DNA"/>
</dbReference>
<feature type="transmembrane region" description="Helical" evidence="1">
    <location>
        <begin position="35"/>
        <end position="58"/>
    </location>
</feature>
<evidence type="ECO:0000256" key="1">
    <source>
        <dbReference type="SAM" id="Phobius"/>
    </source>
</evidence>
<feature type="transmembrane region" description="Helical" evidence="1">
    <location>
        <begin position="102"/>
        <end position="127"/>
    </location>
</feature>
<keyword evidence="1" id="KW-1133">Transmembrane helix</keyword>
<dbReference type="Pfam" id="PF11070">
    <property type="entry name" value="DUF2871"/>
    <property type="match status" value="1"/>
</dbReference>
<protein>
    <submittedName>
        <fullName evidence="2">DUF2871 domain-containing protein</fullName>
    </submittedName>
</protein>
<evidence type="ECO:0000313" key="3">
    <source>
        <dbReference type="Proteomes" id="UP000662814"/>
    </source>
</evidence>
<keyword evidence="3" id="KW-1185">Reference proteome</keyword>
<organism evidence="2 3">
    <name type="scientific">Paramicrobacterium chengjingii</name>
    <dbReference type="NCBI Taxonomy" id="2769067"/>
    <lineage>
        <taxon>Bacteria</taxon>
        <taxon>Bacillati</taxon>
        <taxon>Actinomycetota</taxon>
        <taxon>Actinomycetes</taxon>
        <taxon>Micrococcales</taxon>
        <taxon>Microbacteriaceae</taxon>
        <taxon>Paramicrobacterium</taxon>
    </lineage>
</organism>
<sequence length="144" mass="15197">MKRLFWAAAASTLLGLAAGLFYREFTKDLGVTVDSQLSVVHTHMLALGTLVFLIALVLEKTFSLSQSPLFSWFFWVYSAGLLVSTGGMLANGIITVSGGETSAAVAGIAGMGHMTLTVGFGLLFGALGSRILSQPKNVSEPQIR</sequence>
<gene>
    <name evidence="2" type="ORF">HCR76_00725</name>
</gene>
<name>A0ABX6YIN2_9MICO</name>
<dbReference type="RefSeq" id="WP_166985853.1">
    <property type="nucleotide sequence ID" value="NZ_CP061169.1"/>
</dbReference>
<reference evidence="2 3" key="1">
    <citation type="submission" date="2020-12" db="EMBL/GenBank/DDBJ databases">
        <title>Microbacterium sp. HY060.</title>
        <authorList>
            <person name="Zhou J."/>
        </authorList>
    </citation>
    <scope>NUCLEOTIDE SEQUENCE [LARGE SCALE GENOMIC DNA]</scope>
    <source>
        <strain evidence="2 3">HY60</strain>
    </source>
</reference>
<accession>A0ABX6YIN2</accession>
<evidence type="ECO:0000313" key="2">
    <source>
        <dbReference type="EMBL" id="QPZ38669.1"/>
    </source>
</evidence>
<dbReference type="InterPro" id="IPR021299">
    <property type="entry name" value="DUF2871"/>
</dbReference>